<evidence type="ECO:0000256" key="1">
    <source>
        <dbReference type="SAM" id="MobiDB-lite"/>
    </source>
</evidence>
<dbReference type="AlphaFoldDB" id="A0A4Z1ETW5"/>
<feature type="region of interest" description="Disordered" evidence="1">
    <location>
        <begin position="70"/>
        <end position="101"/>
    </location>
</feature>
<name>A0A4Z1ETW5_9HELO</name>
<comment type="caution">
    <text evidence="2">The sequence shown here is derived from an EMBL/GenBank/DDBJ whole genome shotgun (WGS) entry which is preliminary data.</text>
</comment>
<reference evidence="2 3" key="1">
    <citation type="submission" date="2017-12" db="EMBL/GenBank/DDBJ databases">
        <title>Comparative genomics of Botrytis spp.</title>
        <authorList>
            <person name="Valero-Jimenez C.A."/>
            <person name="Tapia P."/>
            <person name="Veloso J."/>
            <person name="Silva-Moreno E."/>
            <person name="Staats M."/>
            <person name="Valdes J.H."/>
            <person name="Van Kan J.A.L."/>
        </authorList>
    </citation>
    <scope>NUCLEOTIDE SEQUENCE [LARGE SCALE GENOMIC DNA]</scope>
    <source>
        <strain evidence="2 3">Bp0003</strain>
    </source>
</reference>
<feature type="compositionally biased region" description="Basic residues" evidence="1">
    <location>
        <begin position="240"/>
        <end position="254"/>
    </location>
</feature>
<accession>A0A4Z1ETW5</accession>
<proteinExistence type="predicted"/>
<feature type="compositionally biased region" description="Basic and acidic residues" evidence="1">
    <location>
        <begin position="189"/>
        <end position="226"/>
    </location>
</feature>
<dbReference type="Proteomes" id="UP000297910">
    <property type="component" value="Unassembled WGS sequence"/>
</dbReference>
<organism evidence="2 3">
    <name type="scientific">Botrytis paeoniae</name>
    <dbReference type="NCBI Taxonomy" id="278948"/>
    <lineage>
        <taxon>Eukaryota</taxon>
        <taxon>Fungi</taxon>
        <taxon>Dikarya</taxon>
        <taxon>Ascomycota</taxon>
        <taxon>Pezizomycotina</taxon>
        <taxon>Leotiomycetes</taxon>
        <taxon>Helotiales</taxon>
        <taxon>Sclerotiniaceae</taxon>
        <taxon>Botrytis</taxon>
    </lineage>
</organism>
<feature type="region of interest" description="Disordered" evidence="1">
    <location>
        <begin position="28"/>
        <end position="54"/>
    </location>
</feature>
<evidence type="ECO:0000313" key="2">
    <source>
        <dbReference type="EMBL" id="TGO13883.1"/>
    </source>
</evidence>
<keyword evidence="3" id="KW-1185">Reference proteome</keyword>
<feature type="compositionally biased region" description="Basic and acidic residues" evidence="1">
    <location>
        <begin position="70"/>
        <end position="79"/>
    </location>
</feature>
<feature type="region of interest" description="Disordered" evidence="1">
    <location>
        <begin position="189"/>
        <end position="254"/>
    </location>
</feature>
<dbReference type="EMBL" id="PQXI01000700">
    <property type="protein sequence ID" value="TGO13883.1"/>
    <property type="molecule type" value="Genomic_DNA"/>
</dbReference>
<evidence type="ECO:0000313" key="3">
    <source>
        <dbReference type="Proteomes" id="UP000297910"/>
    </source>
</evidence>
<gene>
    <name evidence="2" type="ORF">BPAE_0703g00010</name>
</gene>
<sequence>MIELKISLTSKQRKRVLYKELEENVEQTNLQYSSSEEEDNLEQTPLSRSRVSKTTKRKLVDIFRKFDPKKSESDFETRRTTRKRLKRKSEREKKKLKQSLTEQSNLNGRVILKTKGHKTKYTLKERKYRKGASRLPRKKRGEIVEEFQARKADIVEKRKAFEYISSESVEENSIGEGIAIGDEFGIVGEKEYRERRVSENDGEDKEGRDNKENKNNESNGGDKNDGENENSGENIESRTKKQNTKSALKIRLRK</sequence>
<protein>
    <submittedName>
        <fullName evidence="2">Uncharacterized protein</fullName>
    </submittedName>
</protein>